<dbReference type="Pfam" id="PF23598">
    <property type="entry name" value="LRR_14"/>
    <property type="match status" value="1"/>
</dbReference>
<gene>
    <name evidence="5" type="ORF">PBRASI_LOCUS2938</name>
</gene>
<evidence type="ECO:0000256" key="3">
    <source>
        <dbReference type="SAM" id="MobiDB-lite"/>
    </source>
</evidence>
<proteinExistence type="predicted"/>
<name>A0A9N8ZUW2_9GLOM</name>
<reference evidence="5" key="1">
    <citation type="submission" date="2021-06" db="EMBL/GenBank/DDBJ databases">
        <authorList>
            <person name="Kallberg Y."/>
            <person name="Tangrot J."/>
            <person name="Rosling A."/>
        </authorList>
    </citation>
    <scope>NUCLEOTIDE SEQUENCE</scope>
    <source>
        <strain evidence="5">BR232B</strain>
    </source>
</reference>
<dbReference type="Gene3D" id="3.80.10.10">
    <property type="entry name" value="Ribonuclease Inhibitor"/>
    <property type="match status" value="1"/>
</dbReference>
<dbReference type="OrthoDB" id="1394818at2759"/>
<accession>A0A9N8ZUW2</accession>
<feature type="region of interest" description="Disordered" evidence="3">
    <location>
        <begin position="264"/>
        <end position="321"/>
    </location>
</feature>
<dbReference type="Proteomes" id="UP000789739">
    <property type="component" value="Unassembled WGS sequence"/>
</dbReference>
<dbReference type="InterPro" id="IPR032675">
    <property type="entry name" value="LRR_dom_sf"/>
</dbReference>
<keyword evidence="2" id="KW-0677">Repeat</keyword>
<evidence type="ECO:0000259" key="4">
    <source>
        <dbReference type="Pfam" id="PF23598"/>
    </source>
</evidence>
<dbReference type="GO" id="GO:0005737">
    <property type="term" value="C:cytoplasm"/>
    <property type="evidence" value="ECO:0007669"/>
    <property type="project" value="TreeGrafter"/>
</dbReference>
<organism evidence="5 6">
    <name type="scientific">Paraglomus brasilianum</name>
    <dbReference type="NCBI Taxonomy" id="144538"/>
    <lineage>
        <taxon>Eukaryota</taxon>
        <taxon>Fungi</taxon>
        <taxon>Fungi incertae sedis</taxon>
        <taxon>Mucoromycota</taxon>
        <taxon>Glomeromycotina</taxon>
        <taxon>Glomeromycetes</taxon>
        <taxon>Paraglomerales</taxon>
        <taxon>Paraglomeraceae</taxon>
        <taxon>Paraglomus</taxon>
    </lineage>
</organism>
<feature type="compositionally biased region" description="Polar residues" evidence="3">
    <location>
        <begin position="307"/>
        <end position="321"/>
    </location>
</feature>
<feature type="compositionally biased region" description="Low complexity" evidence="3">
    <location>
        <begin position="288"/>
        <end position="301"/>
    </location>
</feature>
<dbReference type="InterPro" id="IPR050216">
    <property type="entry name" value="LRR_domain-containing"/>
</dbReference>
<dbReference type="InterPro" id="IPR001611">
    <property type="entry name" value="Leu-rich_rpt"/>
</dbReference>
<keyword evidence="6" id="KW-1185">Reference proteome</keyword>
<protein>
    <submittedName>
        <fullName evidence="5">9714_t:CDS:1</fullName>
    </submittedName>
</protein>
<dbReference type="InterPro" id="IPR003591">
    <property type="entry name" value="Leu-rich_rpt_typical-subtyp"/>
</dbReference>
<dbReference type="SUPFAM" id="SSF52058">
    <property type="entry name" value="L domain-like"/>
    <property type="match status" value="1"/>
</dbReference>
<evidence type="ECO:0000313" key="5">
    <source>
        <dbReference type="EMBL" id="CAG8507559.1"/>
    </source>
</evidence>
<evidence type="ECO:0000256" key="2">
    <source>
        <dbReference type="ARBA" id="ARBA00022737"/>
    </source>
</evidence>
<dbReference type="SMART" id="SM00369">
    <property type="entry name" value="LRR_TYP"/>
    <property type="match status" value="2"/>
</dbReference>
<dbReference type="SMART" id="SM00364">
    <property type="entry name" value="LRR_BAC"/>
    <property type="match status" value="3"/>
</dbReference>
<dbReference type="PANTHER" id="PTHR48051">
    <property type="match status" value="1"/>
</dbReference>
<comment type="caution">
    <text evidence="5">The sequence shown here is derived from an EMBL/GenBank/DDBJ whole genome shotgun (WGS) entry which is preliminary data.</text>
</comment>
<evidence type="ECO:0000313" key="6">
    <source>
        <dbReference type="Proteomes" id="UP000789739"/>
    </source>
</evidence>
<dbReference type="InterPro" id="IPR055414">
    <property type="entry name" value="LRR_R13L4/SHOC2-like"/>
</dbReference>
<dbReference type="InterPro" id="IPR019487">
    <property type="entry name" value="RAM_signalling_pathway_SOG2"/>
</dbReference>
<keyword evidence="1" id="KW-0433">Leucine-rich repeat</keyword>
<dbReference type="EMBL" id="CAJVPI010000246">
    <property type="protein sequence ID" value="CAG8507559.1"/>
    <property type="molecule type" value="Genomic_DNA"/>
</dbReference>
<evidence type="ECO:0000256" key="1">
    <source>
        <dbReference type="ARBA" id="ARBA00022614"/>
    </source>
</evidence>
<sequence>MEDEVQRLVKLVNEAHNVDDPTSLRLVAKRISQMPDEVIELIERSRTEKLGLEQNQLAELPLGITAWTQLRYLNISNNQFKVFPAVLCDMPNLEILDISKNKIKSMPRSFNKLMSLRALKISNNQLRSLPTYIANMADLEYLKIDSNPLVFPPKTISIMPKDEKDAMSRWLTQLKHYLRQHEQGRLYNTLNIILTQEAAESEETSDDEVLEIEYMSRQLKKNMSTESLSHLVTSRIPAEPPNSLKPIAETNEVISKQERKRVLPPKLSIESTRRDRSYSNDSYDQFRQPLQPLQPLQSVQQTHHAKSYSTDSISSYNASNGQNEIDRGGDGYFLKLKNLPLTDHLHTSDIALREAGRNILYALSQVYKALQQFVTFTGYEKLFTNNLFDAKKRMEQLMIALERFDDCAMHQRPDSETSALLLEACSHNVNSFRLLINYFQKELKTVTQSLEHLRYSRTLLLMLHGSIAEVKFAWEMISPLLTDYTPYTGTAQFRARSMSRSNSSSGGTSYAYPYSAAPYSAAPYSAAPYSAAPYSATPYSAGLTPVGISAHVSFVPITDILLSKIEVSISAVEKVWQPLSDIVLAARFDDPLPQPSDVKPAVKELNAHIEHSKDVARKLKKLQIAARNGKEELATIHEDIVAFLQTTIKLVRLAQAISHSCPFGPELRASLAQVTQSNIDLSNFMRTVNPSNSSQEAILPHGEGSQNYIVGMAVDELNGLVGKGDAANKGNEEAESEENVEYAIAM</sequence>
<feature type="domain" description="Disease resistance R13L4/SHOC-2-like LRR" evidence="4">
    <location>
        <begin position="66"/>
        <end position="144"/>
    </location>
</feature>
<dbReference type="AlphaFoldDB" id="A0A9N8ZUW2"/>
<dbReference type="PANTHER" id="PTHR48051:SF46">
    <property type="entry name" value="LEUCINE RICH REPEAT-CONTAINING DOMAIN PROTEIN"/>
    <property type="match status" value="1"/>
</dbReference>
<dbReference type="Pfam" id="PF10428">
    <property type="entry name" value="SOG2"/>
    <property type="match status" value="1"/>
</dbReference>
<dbReference type="PROSITE" id="PS51450">
    <property type="entry name" value="LRR"/>
    <property type="match status" value="2"/>
</dbReference>